<proteinExistence type="predicted"/>
<evidence type="ECO:0000313" key="2">
    <source>
        <dbReference type="EMBL" id="CAH2246321.1"/>
    </source>
</evidence>
<name>A0A8S4S3Q4_9NEOP</name>
<dbReference type="Proteomes" id="UP000838756">
    <property type="component" value="Unassembled WGS sequence"/>
</dbReference>
<gene>
    <name evidence="2" type="primary">jg20087</name>
    <name evidence="2" type="ORF">PAEG_LOCUS21356</name>
</gene>
<evidence type="ECO:0000256" key="1">
    <source>
        <dbReference type="SAM" id="MobiDB-lite"/>
    </source>
</evidence>
<dbReference type="AlphaFoldDB" id="A0A8S4S3Q4"/>
<keyword evidence="3" id="KW-1185">Reference proteome</keyword>
<reference evidence="2" key="1">
    <citation type="submission" date="2022-03" db="EMBL/GenBank/DDBJ databases">
        <authorList>
            <person name="Lindestad O."/>
        </authorList>
    </citation>
    <scope>NUCLEOTIDE SEQUENCE</scope>
</reference>
<sequence length="134" mass="14951">MESKMIAGQPVRGTGENGSWKGTPDCCGADQRRRYEALCTRPRYINHVGILTVPRGSIYQPRRDPYGASRFDGSRAKELYSLEPLHPDDEPDDPDEPDELDDTALTAVFAILESRANFAYSIHRHIPSTSESSV</sequence>
<evidence type="ECO:0000313" key="3">
    <source>
        <dbReference type="Proteomes" id="UP000838756"/>
    </source>
</evidence>
<organism evidence="2 3">
    <name type="scientific">Pararge aegeria aegeria</name>
    <dbReference type="NCBI Taxonomy" id="348720"/>
    <lineage>
        <taxon>Eukaryota</taxon>
        <taxon>Metazoa</taxon>
        <taxon>Ecdysozoa</taxon>
        <taxon>Arthropoda</taxon>
        <taxon>Hexapoda</taxon>
        <taxon>Insecta</taxon>
        <taxon>Pterygota</taxon>
        <taxon>Neoptera</taxon>
        <taxon>Endopterygota</taxon>
        <taxon>Lepidoptera</taxon>
        <taxon>Glossata</taxon>
        <taxon>Ditrysia</taxon>
        <taxon>Papilionoidea</taxon>
        <taxon>Nymphalidae</taxon>
        <taxon>Satyrinae</taxon>
        <taxon>Satyrini</taxon>
        <taxon>Parargina</taxon>
        <taxon>Pararge</taxon>
    </lineage>
</organism>
<feature type="region of interest" description="Disordered" evidence="1">
    <location>
        <begin position="1"/>
        <end position="26"/>
    </location>
</feature>
<comment type="caution">
    <text evidence="2">The sequence shown here is derived from an EMBL/GenBank/DDBJ whole genome shotgun (WGS) entry which is preliminary data.</text>
</comment>
<accession>A0A8S4S3Q4</accession>
<protein>
    <submittedName>
        <fullName evidence="2">Jg20087 protein</fullName>
    </submittedName>
</protein>
<dbReference type="EMBL" id="CAKXAJ010025930">
    <property type="protein sequence ID" value="CAH2246321.1"/>
    <property type="molecule type" value="Genomic_DNA"/>
</dbReference>